<dbReference type="InterPro" id="IPR018247">
    <property type="entry name" value="EF_Hand_1_Ca_BS"/>
</dbReference>
<dbReference type="InterPro" id="IPR016134">
    <property type="entry name" value="Dockerin_dom"/>
</dbReference>
<dbReference type="GO" id="GO:0000272">
    <property type="term" value="P:polysaccharide catabolic process"/>
    <property type="evidence" value="ECO:0007669"/>
    <property type="project" value="InterPro"/>
</dbReference>
<evidence type="ECO:0000259" key="1">
    <source>
        <dbReference type="PROSITE" id="PS51766"/>
    </source>
</evidence>
<proteinExistence type="predicted"/>
<reference evidence="2 3" key="1">
    <citation type="journal article" date="2015" name="Microbiome">
        <title>Genomic resolution of linkages in carbon, nitrogen, and sulfur cycling among widespread estuary sediment bacteria.</title>
        <authorList>
            <person name="Baker B.J."/>
            <person name="Lazar C.S."/>
            <person name="Teske A.P."/>
            <person name="Dick G.J."/>
        </authorList>
    </citation>
    <scope>NUCLEOTIDE SEQUENCE [LARGE SCALE GENOMIC DNA]</scope>
    <source>
        <strain evidence="2">DG_54_3</strain>
    </source>
</reference>
<evidence type="ECO:0000313" key="2">
    <source>
        <dbReference type="EMBL" id="KPJ65987.1"/>
    </source>
</evidence>
<name>A0A0S7XUS6_UNCSA</name>
<dbReference type="EMBL" id="LIZX01000095">
    <property type="protein sequence ID" value="KPJ65987.1"/>
    <property type="molecule type" value="Genomic_DNA"/>
</dbReference>
<dbReference type="InterPro" id="IPR036439">
    <property type="entry name" value="Dockerin_dom_sf"/>
</dbReference>
<feature type="domain" description="Dockerin" evidence="1">
    <location>
        <begin position="626"/>
        <end position="692"/>
    </location>
</feature>
<dbReference type="PROSITE" id="PS51766">
    <property type="entry name" value="DOCKERIN"/>
    <property type="match status" value="1"/>
</dbReference>
<dbReference type="SUPFAM" id="SSF63446">
    <property type="entry name" value="Type I dockerin domain"/>
    <property type="match status" value="1"/>
</dbReference>
<dbReference type="InterPro" id="IPR013783">
    <property type="entry name" value="Ig-like_fold"/>
</dbReference>
<dbReference type="Proteomes" id="UP000051861">
    <property type="component" value="Unassembled WGS sequence"/>
</dbReference>
<dbReference type="CDD" id="cd14256">
    <property type="entry name" value="Dockerin_I"/>
    <property type="match status" value="1"/>
</dbReference>
<dbReference type="AlphaFoldDB" id="A0A0S7XUS6"/>
<organism evidence="2 3">
    <name type="scientific">candidate division WOR-1 bacterium DG_54_3</name>
    <dbReference type="NCBI Taxonomy" id="1703775"/>
    <lineage>
        <taxon>Bacteria</taxon>
        <taxon>Bacillati</taxon>
        <taxon>Saganbacteria</taxon>
    </lineage>
</organism>
<dbReference type="GO" id="GO:0004553">
    <property type="term" value="F:hydrolase activity, hydrolyzing O-glycosyl compounds"/>
    <property type="evidence" value="ECO:0007669"/>
    <property type="project" value="InterPro"/>
</dbReference>
<gene>
    <name evidence="2" type="ORF">AMJ44_09155</name>
</gene>
<dbReference type="Gene3D" id="2.60.40.10">
    <property type="entry name" value="Immunoglobulins"/>
    <property type="match status" value="1"/>
</dbReference>
<dbReference type="Gene3D" id="1.10.1330.10">
    <property type="entry name" value="Dockerin domain"/>
    <property type="match status" value="1"/>
</dbReference>
<protein>
    <recommendedName>
        <fullName evidence="1">Dockerin domain-containing protein</fullName>
    </recommendedName>
</protein>
<comment type="caution">
    <text evidence="2">The sequence shown here is derived from an EMBL/GenBank/DDBJ whole genome shotgun (WGS) entry which is preliminary data.</text>
</comment>
<accession>A0A0S7XUS6</accession>
<dbReference type="PROSITE" id="PS00018">
    <property type="entry name" value="EF_HAND_1"/>
    <property type="match status" value="1"/>
</dbReference>
<evidence type="ECO:0000313" key="3">
    <source>
        <dbReference type="Proteomes" id="UP000051861"/>
    </source>
</evidence>
<dbReference type="InterPro" id="IPR002105">
    <property type="entry name" value="Dockerin_1_rpt"/>
</dbReference>
<dbReference type="Pfam" id="PF00404">
    <property type="entry name" value="Dockerin_1"/>
    <property type="match status" value="1"/>
</dbReference>
<sequence length="696" mass="76583">MDPGGFDISTHSRGQDSPFCASDGKDFLVSFNSYRCDSTEGDIFVARVAADGEVLDTNGFSVCAASGDQHKPKISYGNGNFLVLWEDGRNFDSTGYDIYGSRITPSGEILDPDGKRTTSFSYQEKAPNLIWDGESFFAVWEAGNFGENWDISGVFIDTLGMMLDSNSFAISTACDAQLFGKSSWNGSSYLAIWEEDHDLYGKRTDHLGNLLDSASIPICLASEDQKRPSVTWGKESFLAVWEDFRNLNFDIYGVRIDSAGSVLDGSSLPIWADPDTDQRDPAVASDGENFLVIWKEVLDPAGETYEIDGIRLSAEGAPLDAQPLLISPGERESRPAIAFSGGKYLAVWTNDDFFDIYGALVDTSGMVSPPIEIGVAPGMQINPQVASDGTDFLVVWEDYGTHWPNIDISGTRVSSEGTVLDSLGLYIAITQDPEESPSVSFDGRYYVASWKKSKSDLTEFRLARITRDGEVLDWDGIFISNISPYSSTSISFGPTGQSLLLYSKYQSHPYNSPRIFGAFFWGEPEPNQPPNPFSLLLPEDKDTVIGQVFLDWEDASDPNPSDWVTYTLYVSPSDHFVPESTLVIDSLIMSQGSVSLERDSMAYWWKVRAQDRWGEIRWSNQIWSFDLESYGDANGDGQINASDVVFLINYLFKGGPAPQPLSAGDPNGDCVVNSADVVYLIDYLFRGGQIPQPGCA</sequence>